<keyword evidence="2" id="KW-1185">Reference proteome</keyword>
<dbReference type="AlphaFoldDB" id="A0A484LLY4"/>
<gene>
    <name evidence="1" type="ORF">CCAM_LOCUS19187</name>
</gene>
<dbReference type="Proteomes" id="UP000595140">
    <property type="component" value="Unassembled WGS sequence"/>
</dbReference>
<reference evidence="1 2" key="1">
    <citation type="submission" date="2018-04" db="EMBL/GenBank/DDBJ databases">
        <authorList>
            <person name="Vogel A."/>
        </authorList>
    </citation>
    <scope>NUCLEOTIDE SEQUENCE [LARGE SCALE GENOMIC DNA]</scope>
</reference>
<proteinExistence type="predicted"/>
<organism evidence="1 2">
    <name type="scientific">Cuscuta campestris</name>
    <dbReference type="NCBI Taxonomy" id="132261"/>
    <lineage>
        <taxon>Eukaryota</taxon>
        <taxon>Viridiplantae</taxon>
        <taxon>Streptophyta</taxon>
        <taxon>Embryophyta</taxon>
        <taxon>Tracheophyta</taxon>
        <taxon>Spermatophyta</taxon>
        <taxon>Magnoliopsida</taxon>
        <taxon>eudicotyledons</taxon>
        <taxon>Gunneridae</taxon>
        <taxon>Pentapetalae</taxon>
        <taxon>asterids</taxon>
        <taxon>lamiids</taxon>
        <taxon>Solanales</taxon>
        <taxon>Convolvulaceae</taxon>
        <taxon>Cuscuteae</taxon>
        <taxon>Cuscuta</taxon>
        <taxon>Cuscuta subgen. Grammica</taxon>
        <taxon>Cuscuta sect. Cleistogrammica</taxon>
    </lineage>
</organism>
<sequence>MVCNSVKKRWRYDQNTADCPIVKGMTKLVNFNVVFTPVLLQGLADPVTEFYSIFCVIFENCSNSRNLNEINSS</sequence>
<accession>A0A484LLY4</accession>
<evidence type="ECO:0000313" key="1">
    <source>
        <dbReference type="EMBL" id="VFQ77411.1"/>
    </source>
</evidence>
<name>A0A484LLY4_9ASTE</name>
<protein>
    <submittedName>
        <fullName evidence="1">Uncharacterized protein</fullName>
    </submittedName>
</protein>
<dbReference type="EMBL" id="OOIL02001679">
    <property type="protein sequence ID" value="VFQ77411.1"/>
    <property type="molecule type" value="Genomic_DNA"/>
</dbReference>
<evidence type="ECO:0000313" key="2">
    <source>
        <dbReference type="Proteomes" id="UP000595140"/>
    </source>
</evidence>